<evidence type="ECO:0008006" key="13">
    <source>
        <dbReference type="Google" id="ProtNLM"/>
    </source>
</evidence>
<dbReference type="SUPFAM" id="SSF158457">
    <property type="entry name" value="Orange domain-like"/>
    <property type="match status" value="1"/>
</dbReference>
<evidence type="ECO:0000259" key="7">
    <source>
        <dbReference type="PROSITE" id="PS51054"/>
    </source>
</evidence>
<evidence type="ECO:0000313" key="12">
    <source>
        <dbReference type="Proteomes" id="UP000663829"/>
    </source>
</evidence>
<dbReference type="CDD" id="cd11407">
    <property type="entry name" value="bHLH-O_HERP"/>
    <property type="match status" value="1"/>
</dbReference>
<comment type="subcellular location">
    <subcellularLocation>
        <location evidence="1">Nucleus</location>
    </subcellularLocation>
</comment>
<comment type="caution">
    <text evidence="8">The sequence shown here is derived from an EMBL/GenBank/DDBJ whole genome shotgun (WGS) entry which is preliminary data.</text>
</comment>
<sequence length="287" mass="32798">MKRLYRSDSDDGDDNVNSGLSPNSMTYDFEHVNNRKKRRGIIEKRRRDRINHSLTELRRLVPQAIQKDGAAKLEKAEILQMTVEHLKTLQPKDSSHWTHDTADYRSIGFRECIAEVSRYLISNEGFDVQHPLRLRLLSHLECFTVRDTNTGEKTTAVINNDRESVHSQKWLQNDVSFQFPSSWPQTSNVSCLTQPSAFMTPTTTMLQNKHLNSLSCMTNSPSTSRYHATFNMNVTSHLTPDVPYNVFSQMSTSPSTQNISDKLNDHQIIPFHDSGSPCSISKTSHLM</sequence>
<dbReference type="EMBL" id="CAJNOQ010000306">
    <property type="protein sequence ID" value="CAF0785372.1"/>
    <property type="molecule type" value="Genomic_DNA"/>
</dbReference>
<dbReference type="EMBL" id="CAJOBC010000306">
    <property type="protein sequence ID" value="CAF3569062.1"/>
    <property type="molecule type" value="Genomic_DNA"/>
</dbReference>
<dbReference type="Gene3D" id="4.10.280.10">
    <property type="entry name" value="Helix-loop-helix DNA-binding domain"/>
    <property type="match status" value="1"/>
</dbReference>
<evidence type="ECO:0000256" key="1">
    <source>
        <dbReference type="ARBA" id="ARBA00004123"/>
    </source>
</evidence>
<dbReference type="Proteomes" id="UP000682733">
    <property type="component" value="Unassembled WGS sequence"/>
</dbReference>
<dbReference type="SMART" id="SM00511">
    <property type="entry name" value="ORANGE"/>
    <property type="match status" value="1"/>
</dbReference>
<dbReference type="InterPro" id="IPR050370">
    <property type="entry name" value="HES_HEY"/>
</dbReference>
<dbReference type="Proteomes" id="UP000677228">
    <property type="component" value="Unassembled WGS sequence"/>
</dbReference>
<evidence type="ECO:0000256" key="4">
    <source>
        <dbReference type="ARBA" id="ARBA00023242"/>
    </source>
</evidence>
<dbReference type="Gene3D" id="6.10.250.980">
    <property type="match status" value="1"/>
</dbReference>
<dbReference type="PROSITE" id="PS50888">
    <property type="entry name" value="BHLH"/>
    <property type="match status" value="1"/>
</dbReference>
<proteinExistence type="predicted"/>
<dbReference type="EMBL" id="CAJOBA010001530">
    <property type="protein sequence ID" value="CAF3601169.1"/>
    <property type="molecule type" value="Genomic_DNA"/>
</dbReference>
<dbReference type="PROSITE" id="PS51054">
    <property type="entry name" value="ORANGE"/>
    <property type="match status" value="1"/>
</dbReference>
<evidence type="ECO:0000313" key="8">
    <source>
        <dbReference type="EMBL" id="CAF0785372.1"/>
    </source>
</evidence>
<dbReference type="EMBL" id="CAJNOK010001531">
    <property type="protein sequence ID" value="CAF0817077.1"/>
    <property type="molecule type" value="Genomic_DNA"/>
</dbReference>
<dbReference type="GO" id="GO:0006355">
    <property type="term" value="P:regulation of DNA-templated transcription"/>
    <property type="evidence" value="ECO:0007669"/>
    <property type="project" value="InterPro"/>
</dbReference>
<evidence type="ECO:0000313" key="9">
    <source>
        <dbReference type="EMBL" id="CAF0817077.1"/>
    </source>
</evidence>
<feature type="domain" description="Orange" evidence="7">
    <location>
        <begin position="108"/>
        <end position="140"/>
    </location>
</feature>
<dbReference type="OrthoDB" id="6371181at2759"/>
<evidence type="ECO:0000313" key="11">
    <source>
        <dbReference type="EMBL" id="CAF3601169.1"/>
    </source>
</evidence>
<dbReference type="GO" id="GO:0005634">
    <property type="term" value="C:nucleus"/>
    <property type="evidence" value="ECO:0007669"/>
    <property type="project" value="UniProtKB-SubCell"/>
</dbReference>
<gene>
    <name evidence="8" type="ORF">GPM918_LOCUS2701</name>
    <name evidence="9" type="ORF">OVA965_LOCUS5451</name>
    <name evidence="10" type="ORF">SRO942_LOCUS2701</name>
    <name evidence="11" type="ORF">TMI583_LOCUS5447</name>
</gene>
<evidence type="ECO:0000259" key="6">
    <source>
        <dbReference type="PROSITE" id="PS50888"/>
    </source>
</evidence>
<dbReference type="InterPro" id="IPR011598">
    <property type="entry name" value="bHLH_dom"/>
</dbReference>
<dbReference type="SUPFAM" id="SSF47459">
    <property type="entry name" value="HLH, helix-loop-helix DNA-binding domain"/>
    <property type="match status" value="1"/>
</dbReference>
<accession>A0A813RSZ2</accession>
<keyword evidence="4" id="KW-0539">Nucleus</keyword>
<dbReference type="InterPro" id="IPR036638">
    <property type="entry name" value="HLH_DNA-bd_sf"/>
</dbReference>
<dbReference type="GO" id="GO:0003677">
    <property type="term" value="F:DNA binding"/>
    <property type="evidence" value="ECO:0007669"/>
    <property type="project" value="InterPro"/>
</dbReference>
<name>A0A813RSZ2_9BILA</name>
<evidence type="ECO:0000256" key="5">
    <source>
        <dbReference type="SAM" id="MobiDB-lite"/>
    </source>
</evidence>
<dbReference type="Pfam" id="PF00010">
    <property type="entry name" value="HLH"/>
    <property type="match status" value="1"/>
</dbReference>
<dbReference type="GO" id="GO:0046983">
    <property type="term" value="F:protein dimerization activity"/>
    <property type="evidence" value="ECO:0007669"/>
    <property type="project" value="InterPro"/>
</dbReference>
<keyword evidence="12" id="KW-1185">Reference proteome</keyword>
<dbReference type="PANTHER" id="PTHR10985">
    <property type="entry name" value="BASIC HELIX-LOOP-HELIX TRANSCRIPTION FACTOR, HES-RELATED"/>
    <property type="match status" value="1"/>
</dbReference>
<keyword evidence="2" id="KW-0805">Transcription regulation</keyword>
<dbReference type="Pfam" id="PF07527">
    <property type="entry name" value="Hairy_orange"/>
    <property type="match status" value="1"/>
</dbReference>
<dbReference type="SMART" id="SM00353">
    <property type="entry name" value="HLH"/>
    <property type="match status" value="1"/>
</dbReference>
<dbReference type="Proteomes" id="UP000681722">
    <property type="component" value="Unassembled WGS sequence"/>
</dbReference>
<reference evidence="8" key="1">
    <citation type="submission" date="2021-02" db="EMBL/GenBank/DDBJ databases">
        <authorList>
            <person name="Nowell W R."/>
        </authorList>
    </citation>
    <scope>NUCLEOTIDE SEQUENCE</scope>
</reference>
<protein>
    <recommendedName>
        <fullName evidence="13">Hairy/enhancer-of-split related with YRPW motif protein</fullName>
    </recommendedName>
</protein>
<feature type="domain" description="BHLH" evidence="6">
    <location>
        <begin position="34"/>
        <end position="89"/>
    </location>
</feature>
<keyword evidence="3" id="KW-0804">Transcription</keyword>
<evidence type="ECO:0000256" key="2">
    <source>
        <dbReference type="ARBA" id="ARBA00023015"/>
    </source>
</evidence>
<dbReference type="InterPro" id="IPR003650">
    <property type="entry name" value="Orange_dom"/>
</dbReference>
<organism evidence="8 12">
    <name type="scientific">Didymodactylos carnosus</name>
    <dbReference type="NCBI Taxonomy" id="1234261"/>
    <lineage>
        <taxon>Eukaryota</taxon>
        <taxon>Metazoa</taxon>
        <taxon>Spiralia</taxon>
        <taxon>Gnathifera</taxon>
        <taxon>Rotifera</taxon>
        <taxon>Eurotatoria</taxon>
        <taxon>Bdelloidea</taxon>
        <taxon>Philodinida</taxon>
        <taxon>Philodinidae</taxon>
        <taxon>Didymodactylos</taxon>
    </lineage>
</organism>
<evidence type="ECO:0000256" key="3">
    <source>
        <dbReference type="ARBA" id="ARBA00023163"/>
    </source>
</evidence>
<evidence type="ECO:0000313" key="10">
    <source>
        <dbReference type="EMBL" id="CAF3569062.1"/>
    </source>
</evidence>
<dbReference type="Proteomes" id="UP000663829">
    <property type="component" value="Unassembled WGS sequence"/>
</dbReference>
<feature type="region of interest" description="Disordered" evidence="5">
    <location>
        <begin position="1"/>
        <end position="27"/>
    </location>
</feature>
<dbReference type="AlphaFoldDB" id="A0A813RSZ2"/>